<evidence type="ECO:0000313" key="4">
    <source>
        <dbReference type="EMBL" id="GFG29698.1"/>
    </source>
</evidence>
<gene>
    <name evidence="4" type="ORF">Cfor_03747</name>
</gene>
<keyword evidence="2" id="KW-0808">Transferase</keyword>
<evidence type="ECO:0000256" key="1">
    <source>
        <dbReference type="ARBA" id="ARBA00022603"/>
    </source>
</evidence>
<evidence type="ECO:0000256" key="3">
    <source>
        <dbReference type="SAM" id="MobiDB-lite"/>
    </source>
</evidence>
<dbReference type="PANTHER" id="PTHR13370">
    <property type="entry name" value="RNA METHYLASE-RELATED"/>
    <property type="match status" value="1"/>
</dbReference>
<protein>
    <submittedName>
        <fullName evidence="4">Uncharacterized protein</fullName>
    </submittedName>
</protein>
<accession>A0A6L2PGY7</accession>
<dbReference type="GO" id="GO:0032259">
    <property type="term" value="P:methylation"/>
    <property type="evidence" value="ECO:0007669"/>
    <property type="project" value="UniProtKB-KW"/>
</dbReference>
<dbReference type="OrthoDB" id="296065at2759"/>
<dbReference type="GO" id="GO:0008168">
    <property type="term" value="F:methyltransferase activity"/>
    <property type="evidence" value="ECO:0007669"/>
    <property type="project" value="UniProtKB-KW"/>
</dbReference>
<evidence type="ECO:0000313" key="5">
    <source>
        <dbReference type="Proteomes" id="UP000502823"/>
    </source>
</evidence>
<dbReference type="Proteomes" id="UP000502823">
    <property type="component" value="Unassembled WGS sequence"/>
</dbReference>
<name>A0A6L2PGY7_COPFO</name>
<proteinExistence type="predicted"/>
<evidence type="ECO:0000256" key="2">
    <source>
        <dbReference type="ARBA" id="ARBA00022679"/>
    </source>
</evidence>
<dbReference type="PANTHER" id="PTHR13370:SF3">
    <property type="entry name" value="TRNA (GUANINE(10)-N2)-METHYLTRANSFERASE HOMOLOG"/>
    <property type="match status" value="1"/>
</dbReference>
<feature type="region of interest" description="Disordered" evidence="3">
    <location>
        <begin position="236"/>
        <end position="256"/>
    </location>
</feature>
<dbReference type="InParanoid" id="A0A6L2PGY7"/>
<sequence>MLQKERDKDESVHSNMLQYGKGSQYLDVIVADASLPLWRSSFKLDCIITDRESQYLHVVEQDAQVVGLSVAHCLALGTDSPYGIREATERIGTTKNYQISDHHLVGHIPSKVEYGLQQIYQDLFQFAAQNLKMGGRLVCWIPVVRDDYSEDRLPMHPCFQLIANSEQVLTTYTSRRLLTLEKLQEPKEGYTGAGVNSLVGDFRAKFFQYGEQQRKQRKLRKVMAREAYLHAVSQMEEDEVNCRDQSEDRDNSSSER</sequence>
<keyword evidence="5" id="KW-1185">Reference proteome</keyword>
<dbReference type="AlphaFoldDB" id="A0A6L2PGY7"/>
<feature type="compositionally biased region" description="Basic and acidic residues" evidence="3">
    <location>
        <begin position="240"/>
        <end position="256"/>
    </location>
</feature>
<keyword evidence="1" id="KW-0489">Methyltransferase</keyword>
<comment type="caution">
    <text evidence="4">The sequence shown here is derived from an EMBL/GenBank/DDBJ whole genome shotgun (WGS) entry which is preliminary data.</text>
</comment>
<organism evidence="4 5">
    <name type="scientific">Coptotermes formosanus</name>
    <name type="common">Formosan subterranean termite</name>
    <dbReference type="NCBI Taxonomy" id="36987"/>
    <lineage>
        <taxon>Eukaryota</taxon>
        <taxon>Metazoa</taxon>
        <taxon>Ecdysozoa</taxon>
        <taxon>Arthropoda</taxon>
        <taxon>Hexapoda</taxon>
        <taxon>Insecta</taxon>
        <taxon>Pterygota</taxon>
        <taxon>Neoptera</taxon>
        <taxon>Polyneoptera</taxon>
        <taxon>Dictyoptera</taxon>
        <taxon>Blattodea</taxon>
        <taxon>Blattoidea</taxon>
        <taxon>Termitoidae</taxon>
        <taxon>Rhinotermitidae</taxon>
        <taxon>Coptotermes</taxon>
    </lineage>
</organism>
<dbReference type="GO" id="GO:0005737">
    <property type="term" value="C:cytoplasm"/>
    <property type="evidence" value="ECO:0007669"/>
    <property type="project" value="TreeGrafter"/>
</dbReference>
<reference evidence="5" key="1">
    <citation type="submission" date="2020-01" db="EMBL/GenBank/DDBJ databases">
        <title>Draft genome sequence of the Termite Coptotermes fromosanus.</title>
        <authorList>
            <person name="Itakura S."/>
            <person name="Yosikawa Y."/>
            <person name="Umezawa K."/>
        </authorList>
    </citation>
    <scope>NUCLEOTIDE SEQUENCE [LARGE SCALE GENOMIC DNA]</scope>
</reference>
<dbReference type="EMBL" id="BLKM01000167">
    <property type="protein sequence ID" value="GFG29698.1"/>
    <property type="molecule type" value="Genomic_DNA"/>
</dbReference>